<dbReference type="AlphaFoldDB" id="A0A0K3X6W9"/>
<accession>A0A0K3X6W9</accession>
<dbReference type="GeneID" id="86948677"/>
<evidence type="ECO:0000313" key="3">
    <source>
        <dbReference type="EMBL" id="VUD39642.1"/>
    </source>
</evidence>
<dbReference type="RefSeq" id="WP_000613553.1">
    <property type="nucleotide sequence ID" value="NZ_AP022542.1"/>
</dbReference>
<sequence length="50" mass="5744">MIPYISLAFMGGFLIGFGICRDLIKQELKTKTLCIGKRVYRVVHETKVKK</sequence>
<proteinExistence type="predicted"/>
<dbReference type="EMBL" id="JAUKZB010000013">
    <property type="protein sequence ID" value="MDO2731748.1"/>
    <property type="molecule type" value="Genomic_DNA"/>
</dbReference>
<geneLocation type="plasmid" evidence="3">
    <name>1</name>
</geneLocation>
<reference evidence="3" key="1">
    <citation type="submission" date="2019-06" db="EMBL/GenBank/DDBJ databases">
        <authorList>
            <consortium name="Pathogen Informatics"/>
        </authorList>
    </citation>
    <scope>NUCLEOTIDE SEQUENCE [LARGE SCALE GENOMIC DNA]</scope>
    <source>
        <strain evidence="3">VRES-hospital6495207</strain>
        <plasmid evidence="3">1</plasmid>
    </source>
</reference>
<protein>
    <submittedName>
        <fullName evidence="3">Uncharacterized protein</fullName>
    </submittedName>
</protein>
<name>A0A0K3X6W9_ECOLX</name>
<organism evidence="3">
    <name type="scientific">Escherichia coli</name>
    <dbReference type="NCBI Taxonomy" id="562"/>
    <lineage>
        <taxon>Bacteria</taxon>
        <taxon>Pseudomonadati</taxon>
        <taxon>Pseudomonadota</taxon>
        <taxon>Gammaproteobacteria</taxon>
        <taxon>Enterobacterales</taxon>
        <taxon>Enterobacteriaceae</taxon>
        <taxon>Escherichia</taxon>
    </lineage>
</organism>
<keyword evidence="1" id="KW-1133">Transmembrane helix</keyword>
<evidence type="ECO:0000313" key="2">
    <source>
        <dbReference type="EMBL" id="MDO2731748.1"/>
    </source>
</evidence>
<dbReference type="EMBL" id="LR595878">
    <property type="protein sequence ID" value="VUD39642.1"/>
    <property type="molecule type" value="Genomic_DNA"/>
</dbReference>
<dbReference type="Proteomes" id="UP001174465">
    <property type="component" value="Unassembled WGS sequence"/>
</dbReference>
<gene>
    <name evidence="2" type="ORF">Q2V64_18660</name>
    <name evidence="3" type="ORF">SAMEA4370386_00023</name>
</gene>
<evidence type="ECO:0000256" key="1">
    <source>
        <dbReference type="SAM" id="Phobius"/>
    </source>
</evidence>
<keyword evidence="3" id="KW-0614">Plasmid</keyword>
<feature type="transmembrane region" description="Helical" evidence="1">
    <location>
        <begin position="6"/>
        <end position="24"/>
    </location>
</feature>
<reference evidence="2" key="2">
    <citation type="submission" date="2023-07" db="EMBL/GenBank/DDBJ databases">
        <title>High risk of intestinal colonization with ESBL-producing Escherichia coli among soldiers of military contingents in specific geographic regions.</title>
        <authorList>
            <person name="Literacka E."/>
        </authorList>
    </citation>
    <scope>NUCLEOTIDE SEQUENCE</scope>
    <source>
        <strain evidence="2">33</strain>
    </source>
</reference>
<keyword evidence="1" id="KW-0472">Membrane</keyword>
<keyword evidence="1" id="KW-0812">Transmembrane</keyword>